<dbReference type="EMBL" id="CADCUC010000165">
    <property type="protein sequence ID" value="CAA9318055.1"/>
    <property type="molecule type" value="Genomic_DNA"/>
</dbReference>
<name>A0A6J4KX55_9HYPH</name>
<dbReference type="Pfam" id="PF00583">
    <property type="entry name" value="Acetyltransf_1"/>
    <property type="match status" value="1"/>
</dbReference>
<dbReference type="AlphaFoldDB" id="A0A6J4KX55"/>
<dbReference type="PANTHER" id="PTHR13947:SF37">
    <property type="entry name" value="LD18367P"/>
    <property type="match status" value="1"/>
</dbReference>
<dbReference type="CDD" id="cd04301">
    <property type="entry name" value="NAT_SF"/>
    <property type="match status" value="1"/>
</dbReference>
<dbReference type="InterPro" id="IPR016181">
    <property type="entry name" value="Acyl_CoA_acyltransferase"/>
</dbReference>
<dbReference type="SUPFAM" id="SSF55729">
    <property type="entry name" value="Acyl-CoA N-acyltransferases (Nat)"/>
    <property type="match status" value="1"/>
</dbReference>
<dbReference type="GO" id="GO:0008080">
    <property type="term" value="F:N-acetyltransferase activity"/>
    <property type="evidence" value="ECO:0007669"/>
    <property type="project" value="InterPro"/>
</dbReference>
<feature type="domain" description="N-acetyltransferase" evidence="2">
    <location>
        <begin position="21"/>
        <end position="169"/>
    </location>
</feature>
<keyword evidence="1 3" id="KW-0808">Transferase</keyword>
<organism evidence="3">
    <name type="scientific">uncultured Microvirga sp</name>
    <dbReference type="NCBI Taxonomy" id="412392"/>
    <lineage>
        <taxon>Bacteria</taxon>
        <taxon>Pseudomonadati</taxon>
        <taxon>Pseudomonadota</taxon>
        <taxon>Alphaproteobacteria</taxon>
        <taxon>Hyphomicrobiales</taxon>
        <taxon>Methylobacteriaceae</taxon>
        <taxon>Microvirga</taxon>
        <taxon>environmental samples</taxon>
    </lineage>
</organism>
<proteinExistence type="predicted"/>
<evidence type="ECO:0000313" key="3">
    <source>
        <dbReference type="EMBL" id="CAA9318055.1"/>
    </source>
</evidence>
<dbReference type="Gene3D" id="3.40.630.30">
    <property type="match status" value="1"/>
</dbReference>
<evidence type="ECO:0000259" key="2">
    <source>
        <dbReference type="PROSITE" id="PS51186"/>
    </source>
</evidence>
<dbReference type="PROSITE" id="PS51186">
    <property type="entry name" value="GNAT"/>
    <property type="match status" value="1"/>
</dbReference>
<accession>A0A6J4KX55</accession>
<evidence type="ECO:0000256" key="1">
    <source>
        <dbReference type="ARBA" id="ARBA00022679"/>
    </source>
</evidence>
<protein>
    <submittedName>
        <fullName evidence="3">Histone acetyltransferase HPA2 and related acetyltransferases</fullName>
    </submittedName>
</protein>
<dbReference type="InterPro" id="IPR000182">
    <property type="entry name" value="GNAT_dom"/>
</dbReference>
<gene>
    <name evidence="3" type="ORF">AVDCRST_MAG90-859</name>
</gene>
<reference evidence="3" key="1">
    <citation type="submission" date="2020-02" db="EMBL/GenBank/DDBJ databases">
        <authorList>
            <person name="Meier V. D."/>
        </authorList>
    </citation>
    <scope>NUCLEOTIDE SEQUENCE</scope>
    <source>
        <strain evidence="3">AVDCRST_MAG90</strain>
    </source>
</reference>
<dbReference type="PANTHER" id="PTHR13947">
    <property type="entry name" value="GNAT FAMILY N-ACETYLTRANSFERASE"/>
    <property type="match status" value="1"/>
</dbReference>
<sequence length="169" mass="19193">MAATGETFALRAHRPGDMGWIIHRQAVLYAQEYGWNEEFEALVAEIAASFIRSFAPARERCWIAERDGAVLGAVFLVRESHEAAKLRLLYVEPAARGSGLGRRLVRECIRFAQDAGYGRLTLWTNDNLHAARRIYEGEGFRLVAEERHRSFGHDLVGQNWELRLSGRLP</sequence>
<dbReference type="InterPro" id="IPR050769">
    <property type="entry name" value="NAT_camello-type"/>
</dbReference>